<reference evidence="1" key="1">
    <citation type="journal article" date="2019" name="MBio">
        <title>Virus Genomes from Deep Sea Sediments Expand the Ocean Megavirome and Support Independent Origins of Viral Gigantism.</title>
        <authorList>
            <person name="Backstrom D."/>
            <person name="Yutin N."/>
            <person name="Jorgensen S.L."/>
            <person name="Dharamshi J."/>
            <person name="Homa F."/>
            <person name="Zaremba-Niedwiedzka K."/>
            <person name="Spang A."/>
            <person name="Wolf Y.I."/>
            <person name="Koonin E.V."/>
            <person name="Ettema T.J."/>
        </authorList>
    </citation>
    <scope>NUCLEOTIDE SEQUENCE</scope>
</reference>
<name>A0A481YU88_9VIRU</name>
<sequence length="902" mass="98601">MTGRQAGEFELTNKMTSATFIDFFRGKKFLKRVGDAAASRRARIKTKENASHLPKGDMADDEKIAVALSAAAPLAAEPYKVEMVETELTIELPHGETLADVFEGLDTTPHVPYAYLKDGAATFAKVNTHAPIDDAWLADPPSRDQRDGEQPDGLYVRVDVGAQTSTGKPVYSEIAWRLAAGGRLPAELGFGPAATLAVAPDGGGVTGVATFGRAAADARRVYRAGDALYFAAGVRDEASRYTITRVTSPASATIVAQRPFAAVAATPGWMSHRRGATTITVPYRTEGGEPVDPDALVFADVLGERLRAAFSGRVEFAVTASRQTAVAATFQVRNLHLRRIVFADFVTVHPVARRYLFFSEHTKTVCEKEKIFVHYAPRHRADPSAEGVLLLQITLQEPQQHAHQIEVRVSHAETVDDVAALQRDFVRLLRLMRDAEPGIVAAYNAYAPARAELAVKTRVDAPHVKKTAQRAHALRAKRPGLFPANWPTLCQAQKQPTLFEGKADVDAYLADRFGEPPADLSAADRARFLEDRAHHAINFPIASHPIPGAAGLATSDWYVCGPPKGRARGKYPFPGLQHNNSKESTAYKDLWGRAFRDKYPLTPCCFISDQYETSKASTLWSRYLRGDRGVWNARRKTGGHVLGSKKLVGAGRSGVLPFNLAEIARLAGHASAPAGGGKKGATAPLFRVGVDSGADSALHCLVKACVRKYAGAATAKARADEVAKAKTEIKGILSSKVFQFSQQETFGHTAAELEHILDVGYVDPRLFIRIFELAFQCNICLFQVDAEHPRGDILLPRHSRAYLARDVDERKKTIILVLQQVADRPYPFQCELIGHHSARPDHSQFVFVNDRFAEQCQSFAAASNTVYHVTPDGRSDIYQPAQRSDFRLAKAPFSCSASLRRK</sequence>
<protein>
    <submittedName>
        <fullName evidence="1">Uncharacterized protein</fullName>
    </submittedName>
</protein>
<proteinExistence type="predicted"/>
<organism evidence="1">
    <name type="scientific">Marseillevirus LCMAC103</name>
    <dbReference type="NCBI Taxonomy" id="2506604"/>
    <lineage>
        <taxon>Viruses</taxon>
        <taxon>Varidnaviria</taxon>
        <taxon>Bamfordvirae</taxon>
        <taxon>Nucleocytoviricota</taxon>
        <taxon>Megaviricetes</taxon>
        <taxon>Pimascovirales</taxon>
        <taxon>Pimascovirales incertae sedis</taxon>
        <taxon>Marseilleviridae</taxon>
    </lineage>
</organism>
<dbReference type="EMBL" id="MK500336">
    <property type="protein sequence ID" value="QBK86768.1"/>
    <property type="molecule type" value="Genomic_DNA"/>
</dbReference>
<gene>
    <name evidence="1" type="ORF">LCMAC103_01000</name>
</gene>
<evidence type="ECO:0000313" key="1">
    <source>
        <dbReference type="EMBL" id="QBK86768.1"/>
    </source>
</evidence>
<accession>A0A481YU88</accession>